<keyword evidence="3" id="KW-1185">Reference proteome</keyword>
<gene>
    <name evidence="2" type="ORF">B0F88_11544</name>
</gene>
<evidence type="ECO:0000313" key="2">
    <source>
        <dbReference type="EMBL" id="PPK66954.1"/>
    </source>
</evidence>
<comment type="caution">
    <text evidence="2">The sequence shown here is derived from an EMBL/GenBank/DDBJ whole genome shotgun (WGS) entry which is preliminary data.</text>
</comment>
<dbReference type="RefSeq" id="WP_104424932.1">
    <property type="nucleotide sequence ID" value="NZ_PTIY01000015.1"/>
</dbReference>
<proteinExistence type="predicted"/>
<protein>
    <submittedName>
        <fullName evidence="2">Uncharacterized protein</fullName>
    </submittedName>
</protein>
<keyword evidence="1" id="KW-0732">Signal</keyword>
<evidence type="ECO:0000313" key="3">
    <source>
        <dbReference type="Proteomes" id="UP000238071"/>
    </source>
</evidence>
<feature type="signal peptide" evidence="1">
    <location>
        <begin position="1"/>
        <end position="21"/>
    </location>
</feature>
<organism evidence="2 3">
    <name type="scientific">Methylobacter tundripaludum</name>
    <dbReference type="NCBI Taxonomy" id="173365"/>
    <lineage>
        <taxon>Bacteria</taxon>
        <taxon>Pseudomonadati</taxon>
        <taxon>Pseudomonadota</taxon>
        <taxon>Gammaproteobacteria</taxon>
        <taxon>Methylococcales</taxon>
        <taxon>Methylococcaceae</taxon>
        <taxon>Methylobacter</taxon>
    </lineage>
</organism>
<evidence type="ECO:0000256" key="1">
    <source>
        <dbReference type="SAM" id="SignalP"/>
    </source>
</evidence>
<dbReference type="Proteomes" id="UP000238071">
    <property type="component" value="Unassembled WGS sequence"/>
</dbReference>
<name>A0A2S6GNZ2_9GAMM</name>
<accession>A0A2S6GNZ2</accession>
<feature type="chain" id="PRO_5015592408" evidence="1">
    <location>
        <begin position="22"/>
        <end position="102"/>
    </location>
</feature>
<dbReference type="OrthoDB" id="5573518at2"/>
<sequence length="102" mass="10940">MNIKSISAYLAALTLSFNVYAVEVQEKPNISIPDPTSSTVKIALNQENSPGAQLAAHVVNSHTTPQATAEKPSELPALSVYLMIIAAYSIYGYRANSKNDES</sequence>
<dbReference type="EMBL" id="PTIY01000015">
    <property type="protein sequence ID" value="PPK66954.1"/>
    <property type="molecule type" value="Genomic_DNA"/>
</dbReference>
<reference evidence="2 3" key="1">
    <citation type="submission" date="2018-02" db="EMBL/GenBank/DDBJ databases">
        <title>Subsurface microbial communities from deep shales in Ohio and West Virginia, USA.</title>
        <authorList>
            <person name="Wrighton K."/>
        </authorList>
    </citation>
    <scope>NUCLEOTIDE SEQUENCE [LARGE SCALE GENOMIC DNA]</scope>
    <source>
        <strain evidence="2 3">OWC-G53F</strain>
    </source>
</reference>
<dbReference type="AlphaFoldDB" id="A0A2S6GNZ2"/>